<dbReference type="InterPro" id="IPR006439">
    <property type="entry name" value="HAD-SF_hydro_IA"/>
</dbReference>
<dbReference type="Gene3D" id="3.40.50.1000">
    <property type="entry name" value="HAD superfamily/HAD-like"/>
    <property type="match status" value="1"/>
</dbReference>
<proteinExistence type="predicted"/>
<dbReference type="EMBL" id="JBHLUN010000014">
    <property type="protein sequence ID" value="MFC0410260.1"/>
    <property type="molecule type" value="Genomic_DNA"/>
</dbReference>
<dbReference type="GO" id="GO:0016787">
    <property type="term" value="F:hydrolase activity"/>
    <property type="evidence" value="ECO:0007669"/>
    <property type="project" value="UniProtKB-KW"/>
</dbReference>
<comment type="caution">
    <text evidence="2">The sequence shown here is derived from an EMBL/GenBank/DDBJ whole genome shotgun (WGS) entry which is preliminary data.</text>
</comment>
<organism evidence="2 3">
    <name type="scientific">Roseomonas elaeocarpi</name>
    <dbReference type="NCBI Taxonomy" id="907779"/>
    <lineage>
        <taxon>Bacteria</taxon>
        <taxon>Pseudomonadati</taxon>
        <taxon>Pseudomonadota</taxon>
        <taxon>Alphaproteobacteria</taxon>
        <taxon>Acetobacterales</taxon>
        <taxon>Roseomonadaceae</taxon>
        <taxon>Roseomonas</taxon>
    </lineage>
</organism>
<dbReference type="Gene3D" id="1.10.150.240">
    <property type="entry name" value="Putative phosphatase, domain 2"/>
    <property type="match status" value="1"/>
</dbReference>
<reference evidence="2 3" key="1">
    <citation type="submission" date="2024-09" db="EMBL/GenBank/DDBJ databases">
        <authorList>
            <person name="Sun Q."/>
            <person name="Mori K."/>
        </authorList>
    </citation>
    <scope>NUCLEOTIDE SEQUENCE [LARGE SCALE GENOMIC DNA]</scope>
    <source>
        <strain evidence="2 3">TBRC 5777</strain>
    </source>
</reference>
<dbReference type="PANTHER" id="PTHR43316:SF3">
    <property type="entry name" value="HALOACID DEHALOGENASE, TYPE II (AFU_ORTHOLOGUE AFUA_2G07750)-RELATED"/>
    <property type="match status" value="1"/>
</dbReference>
<dbReference type="InterPro" id="IPR023198">
    <property type="entry name" value="PGP-like_dom2"/>
</dbReference>
<keyword evidence="3" id="KW-1185">Reference proteome</keyword>
<evidence type="ECO:0000313" key="3">
    <source>
        <dbReference type="Proteomes" id="UP001589865"/>
    </source>
</evidence>
<dbReference type="InterPro" id="IPR023214">
    <property type="entry name" value="HAD_sf"/>
</dbReference>
<accession>A0ABV6JY52</accession>
<dbReference type="SUPFAM" id="SSF56784">
    <property type="entry name" value="HAD-like"/>
    <property type="match status" value="1"/>
</dbReference>
<name>A0ABV6JY52_9PROT</name>
<dbReference type="InterPro" id="IPR036412">
    <property type="entry name" value="HAD-like_sf"/>
</dbReference>
<dbReference type="PRINTS" id="PR00413">
    <property type="entry name" value="HADHALOGNASE"/>
</dbReference>
<evidence type="ECO:0000256" key="1">
    <source>
        <dbReference type="ARBA" id="ARBA00022801"/>
    </source>
</evidence>
<gene>
    <name evidence="2" type="ORF">ACFFGY_18560</name>
</gene>
<sequence>MAQDRPVRPEVVAFDIIGTTFPLAPLRPLLTALGLPPAALEAWFAAGLRDAFALSATGNFRPLTEVLSGGLDQLLAQEGLSASHGEKSAVLEAMGRLPPRPDAREAFETITAAGMRVLALSNGAADATRALLRAGGLEHLVGPVVSVEEVRLFKPRREVYEHAARIAGVPAGRMALVAVHSWDIQGAGAAGLSTAYVSAEQPFSTVMRRPDLETPTLAAAARALIAL</sequence>
<dbReference type="NCBIfam" id="TIGR01493">
    <property type="entry name" value="HAD-SF-IA-v2"/>
    <property type="match status" value="1"/>
</dbReference>
<dbReference type="PANTHER" id="PTHR43316">
    <property type="entry name" value="HYDROLASE, HALOACID DELAHOGENASE-RELATED"/>
    <property type="match status" value="1"/>
</dbReference>
<evidence type="ECO:0000313" key="2">
    <source>
        <dbReference type="EMBL" id="MFC0410260.1"/>
    </source>
</evidence>
<dbReference type="RefSeq" id="WP_377046012.1">
    <property type="nucleotide sequence ID" value="NZ_JBHLUN010000014.1"/>
</dbReference>
<keyword evidence="1 2" id="KW-0378">Hydrolase</keyword>
<protein>
    <submittedName>
        <fullName evidence="2">HAD-IA family hydrolase</fullName>
    </submittedName>
</protein>
<dbReference type="InterPro" id="IPR051540">
    <property type="entry name" value="S-2-haloacid_dehalogenase"/>
</dbReference>
<dbReference type="Pfam" id="PF00702">
    <property type="entry name" value="Hydrolase"/>
    <property type="match status" value="1"/>
</dbReference>
<dbReference type="Proteomes" id="UP001589865">
    <property type="component" value="Unassembled WGS sequence"/>
</dbReference>